<dbReference type="KEGG" id="fvr:FVEG_15835"/>
<proteinExistence type="predicted"/>
<sequence>MDQRFLNHLNVRRQGAAANYGQLRAKFHPGSWRVAQLPSPPKLHAPGQGYQWPCYRIYRHAHVKERNDCLSVFSQGGSCPLLVVTGEQQSNHADWKSSHSNLGCCKGIMIF</sequence>
<evidence type="ECO:0000313" key="1">
    <source>
        <dbReference type="EMBL" id="EWG45570.1"/>
    </source>
</evidence>
<keyword evidence="2" id="KW-1185">Reference proteome</keyword>
<gene>
    <name evidence="1" type="ORF">FVEG_15835</name>
</gene>
<protein>
    <submittedName>
        <fullName evidence="1">Uncharacterized protein</fullName>
    </submittedName>
</protein>
<dbReference type="EMBL" id="CM000579">
    <property type="protein sequence ID" value="EWG45570.1"/>
    <property type="molecule type" value="Genomic_DNA"/>
</dbReference>
<dbReference type="VEuPathDB" id="FungiDB:FVEG_15835"/>
<accession>W7MD46</accession>
<dbReference type="GeneID" id="30072711"/>
<reference evidence="1 2" key="1">
    <citation type="journal article" date="2010" name="Nature">
        <title>Comparative genomics reveals mobile pathogenicity chromosomes in Fusarium.</title>
        <authorList>
            <person name="Ma L.J."/>
            <person name="van der Does H.C."/>
            <person name="Borkovich K.A."/>
            <person name="Coleman J.J."/>
            <person name="Daboussi M.J."/>
            <person name="Di Pietro A."/>
            <person name="Dufresne M."/>
            <person name="Freitag M."/>
            <person name="Grabherr M."/>
            <person name="Henrissat B."/>
            <person name="Houterman P.M."/>
            <person name="Kang S."/>
            <person name="Shim W.B."/>
            <person name="Woloshuk C."/>
            <person name="Xie X."/>
            <person name="Xu J.R."/>
            <person name="Antoniw J."/>
            <person name="Baker S.E."/>
            <person name="Bluhm B.H."/>
            <person name="Breakspear A."/>
            <person name="Brown D.W."/>
            <person name="Butchko R.A."/>
            <person name="Chapman S."/>
            <person name="Coulson R."/>
            <person name="Coutinho P.M."/>
            <person name="Danchin E.G."/>
            <person name="Diener A."/>
            <person name="Gale L.R."/>
            <person name="Gardiner D.M."/>
            <person name="Goff S."/>
            <person name="Hammond-Kosack K.E."/>
            <person name="Hilburn K."/>
            <person name="Hua-Van A."/>
            <person name="Jonkers W."/>
            <person name="Kazan K."/>
            <person name="Kodira C.D."/>
            <person name="Koehrsen M."/>
            <person name="Kumar L."/>
            <person name="Lee Y.H."/>
            <person name="Li L."/>
            <person name="Manners J.M."/>
            <person name="Miranda-Saavedra D."/>
            <person name="Mukherjee M."/>
            <person name="Park G."/>
            <person name="Park J."/>
            <person name="Park S.Y."/>
            <person name="Proctor R.H."/>
            <person name="Regev A."/>
            <person name="Ruiz-Roldan M.C."/>
            <person name="Sain D."/>
            <person name="Sakthikumar S."/>
            <person name="Sykes S."/>
            <person name="Schwartz D.C."/>
            <person name="Turgeon B.G."/>
            <person name="Wapinski I."/>
            <person name="Yoder O."/>
            <person name="Young S."/>
            <person name="Zeng Q."/>
            <person name="Zhou S."/>
            <person name="Galagan J."/>
            <person name="Cuomo C.A."/>
            <person name="Kistler H.C."/>
            <person name="Rep M."/>
        </authorList>
    </citation>
    <scope>NUCLEOTIDE SEQUENCE [LARGE SCALE GENOMIC DNA]</scope>
    <source>
        <strain evidence="2">M3125 / FGSC 7600</strain>
    </source>
</reference>
<dbReference type="RefSeq" id="XP_018751761.1">
    <property type="nucleotide sequence ID" value="XM_018905057.1"/>
</dbReference>
<dbReference type="EMBL" id="DS022248">
    <property type="protein sequence ID" value="EWG45570.1"/>
    <property type="molecule type" value="Genomic_DNA"/>
</dbReference>
<evidence type="ECO:0000313" key="2">
    <source>
        <dbReference type="Proteomes" id="UP000009096"/>
    </source>
</evidence>
<name>W7MD46_GIBM7</name>
<dbReference type="Proteomes" id="UP000009096">
    <property type="component" value="Chromosome 2"/>
</dbReference>
<organism evidence="1 2">
    <name type="scientific">Gibberella moniliformis (strain M3125 / FGSC 7600)</name>
    <name type="common">Maize ear and stalk rot fungus</name>
    <name type="synonym">Fusarium verticillioides</name>
    <dbReference type="NCBI Taxonomy" id="334819"/>
    <lineage>
        <taxon>Eukaryota</taxon>
        <taxon>Fungi</taxon>
        <taxon>Dikarya</taxon>
        <taxon>Ascomycota</taxon>
        <taxon>Pezizomycotina</taxon>
        <taxon>Sordariomycetes</taxon>
        <taxon>Hypocreomycetidae</taxon>
        <taxon>Hypocreales</taxon>
        <taxon>Nectriaceae</taxon>
        <taxon>Fusarium</taxon>
        <taxon>Fusarium fujikuroi species complex</taxon>
    </lineage>
</organism>
<dbReference type="AlphaFoldDB" id="W7MD46"/>